<reference evidence="1 2" key="1">
    <citation type="submission" date="2014-12" db="EMBL/GenBank/DDBJ databases">
        <title>Genome sequencing of Alteromonas marina AD001.</title>
        <authorList>
            <person name="Adrian T.G.S."/>
            <person name="Chan K.G."/>
        </authorList>
    </citation>
    <scope>NUCLEOTIDE SEQUENCE [LARGE SCALE GENOMIC DNA]</scope>
    <source>
        <strain evidence="1 2">AD001</strain>
    </source>
</reference>
<sequence>MGYKEIKRQIIDCLNKGYVSHEQRNDIDVKNLLAIGQVSLKEVAEIIGRSRGNDYSPSLHHFDSSITVHIIKTRRAGHNWYVKWYFVEPNSVCIRVHH</sequence>
<dbReference type="AlphaFoldDB" id="A0A0B3XJY5"/>
<protein>
    <submittedName>
        <fullName evidence="1">Uncharacterized protein</fullName>
    </submittedName>
</protein>
<accession>A0A0B3XJY5</accession>
<dbReference type="EMBL" id="JWLW01000067">
    <property type="protein sequence ID" value="KHT44242.1"/>
    <property type="molecule type" value="Genomic_DNA"/>
</dbReference>
<comment type="caution">
    <text evidence="1">The sequence shown here is derived from an EMBL/GenBank/DDBJ whole genome shotgun (WGS) entry which is preliminary data.</text>
</comment>
<proteinExistence type="predicted"/>
<evidence type="ECO:0000313" key="1">
    <source>
        <dbReference type="EMBL" id="KHT44242.1"/>
    </source>
</evidence>
<organism evidence="1 2">
    <name type="scientific">Alteromonas marina</name>
    <dbReference type="NCBI Taxonomy" id="203795"/>
    <lineage>
        <taxon>Bacteria</taxon>
        <taxon>Pseudomonadati</taxon>
        <taxon>Pseudomonadota</taxon>
        <taxon>Gammaproteobacteria</taxon>
        <taxon>Alteromonadales</taxon>
        <taxon>Alteromonadaceae</taxon>
        <taxon>Alteromonas/Salinimonas group</taxon>
        <taxon>Alteromonas</taxon>
    </lineage>
</organism>
<keyword evidence="2" id="KW-1185">Reference proteome</keyword>
<evidence type="ECO:0000313" key="2">
    <source>
        <dbReference type="Proteomes" id="UP000031197"/>
    </source>
</evidence>
<dbReference type="Proteomes" id="UP000031197">
    <property type="component" value="Unassembled WGS sequence"/>
</dbReference>
<gene>
    <name evidence="1" type="ORF">RJ41_17990</name>
</gene>
<name>A0A0B3XJY5_9ALTE</name>